<dbReference type="Gene3D" id="1.10.10.2830">
    <property type="match status" value="1"/>
</dbReference>
<dbReference type="InterPro" id="IPR003115">
    <property type="entry name" value="ParB_N"/>
</dbReference>
<accession>A0ABU5IHV8</accession>
<keyword evidence="3" id="KW-1185">Reference proteome</keyword>
<evidence type="ECO:0000313" key="3">
    <source>
        <dbReference type="Proteomes" id="UP001293718"/>
    </source>
</evidence>
<dbReference type="SUPFAM" id="SSF110849">
    <property type="entry name" value="ParB/Sulfiredoxin"/>
    <property type="match status" value="1"/>
</dbReference>
<dbReference type="SUPFAM" id="SSF109709">
    <property type="entry name" value="KorB DNA-binding domain-like"/>
    <property type="match status" value="1"/>
</dbReference>
<dbReference type="PANTHER" id="PTHR33375">
    <property type="entry name" value="CHROMOSOME-PARTITIONING PROTEIN PARB-RELATED"/>
    <property type="match status" value="1"/>
</dbReference>
<organism evidence="2 3">
    <name type="scientific">Azohydromonas lata</name>
    <dbReference type="NCBI Taxonomy" id="45677"/>
    <lineage>
        <taxon>Bacteria</taxon>
        <taxon>Pseudomonadati</taxon>
        <taxon>Pseudomonadota</taxon>
        <taxon>Betaproteobacteria</taxon>
        <taxon>Burkholderiales</taxon>
        <taxon>Sphaerotilaceae</taxon>
        <taxon>Azohydromonas</taxon>
    </lineage>
</organism>
<dbReference type="InterPro" id="IPR050336">
    <property type="entry name" value="Chromosome_partition/occlusion"/>
</dbReference>
<feature type="domain" description="ParB-like N-terminal" evidence="1">
    <location>
        <begin position="120"/>
        <end position="211"/>
    </location>
</feature>
<dbReference type="RefSeq" id="WP_322466253.1">
    <property type="nucleotide sequence ID" value="NZ_JAXOJX010000025.1"/>
</dbReference>
<gene>
    <name evidence="2" type="ORF">SM757_15985</name>
</gene>
<dbReference type="SMART" id="SM00470">
    <property type="entry name" value="ParB"/>
    <property type="match status" value="1"/>
</dbReference>
<dbReference type="EMBL" id="JAXOJX010000025">
    <property type="protein sequence ID" value="MDZ5458076.1"/>
    <property type="molecule type" value="Genomic_DNA"/>
</dbReference>
<dbReference type="InterPro" id="IPR036086">
    <property type="entry name" value="ParB/Sulfiredoxin_sf"/>
</dbReference>
<dbReference type="Pfam" id="PF02195">
    <property type="entry name" value="ParB_N"/>
    <property type="match status" value="1"/>
</dbReference>
<dbReference type="Proteomes" id="UP001293718">
    <property type="component" value="Unassembled WGS sequence"/>
</dbReference>
<sequence>MSFRQKFRPIQLDPQRVAKAEAQGAKVSAEDAAALQAEAAAVDAAPAAAQAVAAPAAAPDTAPSSAPARQAAGAAAAPAAAAPAAVRGLIAAAPDDGVDGEFGTSQTVLYYGPWQVGQVYEVPHECLRPNPVNPRIFYTVDAVENMAQSLLDEGQTTAATGYVEDDHVVLIEGQTRQKACQQLNWPTLRVEIRPKPQSVRTLYETARAANEARSNPSNLDEALRWKELLDTGVYPHQRALAEALRLHEGDVSRVLSLAKMPRSILQALAEVPALLYARTLASIRAYWETCGDDKTLELVVRARARGMSFREIDNLRKAAEKGPYKRPHASRMKVSFGAGKGELKTFEDGRIQLLLEGLSDDEARDLQQRLQKALKV</sequence>
<evidence type="ECO:0000313" key="2">
    <source>
        <dbReference type="EMBL" id="MDZ5458076.1"/>
    </source>
</evidence>
<protein>
    <submittedName>
        <fullName evidence="2">Chromosome partitioning protein ParB</fullName>
    </submittedName>
</protein>
<proteinExistence type="predicted"/>
<reference evidence="2 3" key="1">
    <citation type="submission" date="2023-11" db="EMBL/GenBank/DDBJ databases">
        <title>Draft genome of Azohydromonas lata strain H1 (DSM1123), a polyhydroxyalkanoate producer.</title>
        <authorList>
            <person name="Traversa D."/>
            <person name="D'Addabbo P."/>
            <person name="Pazzani C."/>
            <person name="Manzari C."/>
            <person name="Chiara M."/>
            <person name="Scrascia M."/>
        </authorList>
    </citation>
    <scope>NUCLEOTIDE SEQUENCE [LARGE SCALE GENOMIC DNA]</scope>
    <source>
        <strain evidence="2 3">H1</strain>
    </source>
</reference>
<evidence type="ECO:0000259" key="1">
    <source>
        <dbReference type="SMART" id="SM00470"/>
    </source>
</evidence>
<dbReference type="PANTHER" id="PTHR33375:SF1">
    <property type="entry name" value="CHROMOSOME-PARTITIONING PROTEIN PARB-RELATED"/>
    <property type="match status" value="1"/>
</dbReference>
<name>A0ABU5IHV8_9BURK</name>
<comment type="caution">
    <text evidence="2">The sequence shown here is derived from an EMBL/GenBank/DDBJ whole genome shotgun (WGS) entry which is preliminary data.</text>
</comment>